<organism evidence="1 2">
    <name type="scientific">Verminephrobacter eiseniae (strain EF01-2)</name>
    <dbReference type="NCBI Taxonomy" id="391735"/>
    <lineage>
        <taxon>Bacteria</taxon>
        <taxon>Pseudomonadati</taxon>
        <taxon>Pseudomonadota</taxon>
        <taxon>Betaproteobacteria</taxon>
        <taxon>Burkholderiales</taxon>
        <taxon>Comamonadaceae</taxon>
        <taxon>Verminephrobacter</taxon>
    </lineage>
</organism>
<gene>
    <name evidence="1" type="ordered locus">Veis_2836</name>
</gene>
<accession>A1WLR7</accession>
<dbReference type="HOGENOM" id="CLU_1958635_0_0_4"/>
<name>A1WLR7_VEREI</name>
<dbReference type="AlphaFoldDB" id="A1WLR7"/>
<evidence type="ECO:0000313" key="1">
    <source>
        <dbReference type="EMBL" id="ABM58574.1"/>
    </source>
</evidence>
<reference evidence="2" key="1">
    <citation type="submission" date="2006-12" db="EMBL/GenBank/DDBJ databases">
        <title>Complete sequence of chromosome 1 of Verminephrobacter eiseniae EF01-2.</title>
        <authorList>
            <person name="Copeland A."/>
            <person name="Lucas S."/>
            <person name="Lapidus A."/>
            <person name="Barry K."/>
            <person name="Detter J.C."/>
            <person name="Glavina del Rio T."/>
            <person name="Dalin E."/>
            <person name="Tice H."/>
            <person name="Pitluck S."/>
            <person name="Chertkov O."/>
            <person name="Brettin T."/>
            <person name="Bruce D."/>
            <person name="Han C."/>
            <person name="Tapia R."/>
            <person name="Gilna P."/>
            <person name="Schmutz J."/>
            <person name="Larimer F."/>
            <person name="Land M."/>
            <person name="Hauser L."/>
            <person name="Kyrpides N."/>
            <person name="Kim E."/>
            <person name="Stahl D."/>
            <person name="Richardson P."/>
        </authorList>
    </citation>
    <scope>NUCLEOTIDE SEQUENCE [LARGE SCALE GENOMIC DNA]</scope>
    <source>
        <strain evidence="2">EF01-2</strain>
    </source>
</reference>
<proteinExistence type="predicted"/>
<dbReference type="EMBL" id="CP000542">
    <property type="protein sequence ID" value="ABM58574.1"/>
    <property type="molecule type" value="Genomic_DNA"/>
</dbReference>
<protein>
    <submittedName>
        <fullName evidence="1">Uncharacterized protein</fullName>
    </submittedName>
</protein>
<sequence length="128" mass="13369">MRYAPMAARSLRHLIRDTTLGQQCTSALTGQGIAGSGCKQRPATMVLRPFNSATPTVLACPLLPTGARRAPGRDGLAALLVAGLVPGRGLGAGCPAQPYAVRLAAVWRWLACRGCFTAPWRPATRAGC</sequence>
<dbReference type="KEGG" id="vei:Veis_2836"/>
<keyword evidence="2" id="KW-1185">Reference proteome</keyword>
<dbReference type="Proteomes" id="UP000000374">
    <property type="component" value="Chromosome"/>
</dbReference>
<evidence type="ECO:0000313" key="2">
    <source>
        <dbReference type="Proteomes" id="UP000000374"/>
    </source>
</evidence>